<evidence type="ECO:0000313" key="8">
    <source>
        <dbReference type="EMBL" id="KNC74171.1"/>
    </source>
</evidence>
<dbReference type="Proteomes" id="UP000054560">
    <property type="component" value="Unassembled WGS sequence"/>
</dbReference>
<dbReference type="eggNOG" id="KOG3984">
    <property type="taxonomic scope" value="Eukaryota"/>
</dbReference>
<dbReference type="PIRSF" id="PIRSF000477">
    <property type="entry name" value="PurNPase"/>
    <property type="match status" value="1"/>
</dbReference>
<dbReference type="STRING" id="667725.A0A0L0FCJ3"/>
<feature type="binding site" evidence="6">
    <location>
        <position position="71"/>
    </location>
    <ligand>
        <name>phosphate</name>
        <dbReference type="ChEBI" id="CHEBI:43474"/>
    </ligand>
</feature>
<evidence type="ECO:0000313" key="9">
    <source>
        <dbReference type="Proteomes" id="UP000054560"/>
    </source>
</evidence>
<dbReference type="InterPro" id="IPR000845">
    <property type="entry name" value="Nucleoside_phosphorylase_d"/>
</dbReference>
<evidence type="ECO:0000256" key="6">
    <source>
        <dbReference type="PIRSR" id="PIRSR000477-2"/>
    </source>
</evidence>
<feature type="binding site" evidence="6">
    <location>
        <position position="226"/>
    </location>
    <ligand>
        <name>phosphate</name>
        <dbReference type="ChEBI" id="CHEBI:43474"/>
    </ligand>
</feature>
<evidence type="ECO:0000256" key="1">
    <source>
        <dbReference type="ARBA" id="ARBA00005058"/>
    </source>
</evidence>
<dbReference type="CDD" id="cd09009">
    <property type="entry name" value="PNP-EcPNPII_like"/>
    <property type="match status" value="1"/>
</dbReference>
<dbReference type="OrthoDB" id="10261782at2759"/>
<feature type="domain" description="Nucleoside phosphorylase" evidence="7">
    <location>
        <begin position="34"/>
        <end position="286"/>
    </location>
</feature>
<dbReference type="PANTHER" id="PTHR11904:SF9">
    <property type="entry name" value="PURINE NUCLEOSIDE PHOSPHORYLASE-RELATED"/>
    <property type="match status" value="1"/>
</dbReference>
<sequence>MISVQEVNPYTYELVQEIAANLLDKCKAVGAPSVLIICGSGLQHLSKSLTDQVSVDYKDVPHFPVSTVEGHAGEVVFGKIGSTNVMCMRGRFHSYEGYSQFAVTLPVRVAKLMGCETLVVTNAAGGLNPKFQVGDIMLIEDHINWVGNAGMNPLRGPNDPRWGPRFPATGQCYTPEHITAMEEIAQELGIGQVIRKGTYLYTSGPCYETPAEARLFATFADAVGMSTAPEAVVAHHCGMKTVGLTLVTNCVITRRDSAEIPTHEEVLGAADKTAQDMQDLVSKFVARQ</sequence>
<evidence type="ECO:0000259" key="7">
    <source>
        <dbReference type="Pfam" id="PF01048"/>
    </source>
</evidence>
<dbReference type="PANTHER" id="PTHR11904">
    <property type="entry name" value="METHYLTHIOADENOSINE/PURINE NUCLEOSIDE PHOSPHORYLASE"/>
    <property type="match status" value="1"/>
</dbReference>
<dbReference type="EMBL" id="KQ244685">
    <property type="protein sequence ID" value="KNC74171.1"/>
    <property type="molecule type" value="Genomic_DNA"/>
</dbReference>
<evidence type="ECO:0000256" key="3">
    <source>
        <dbReference type="ARBA" id="ARBA00022676"/>
    </source>
</evidence>
<dbReference type="GO" id="GO:0004731">
    <property type="term" value="F:purine-nucleoside phosphorylase activity"/>
    <property type="evidence" value="ECO:0007669"/>
    <property type="project" value="UniProtKB-EC"/>
</dbReference>
<gene>
    <name evidence="8" type="ORF">SARC_13273</name>
</gene>
<dbReference type="AlphaFoldDB" id="A0A0L0FCJ3"/>
<dbReference type="Gene3D" id="3.40.50.1580">
    <property type="entry name" value="Nucleoside phosphorylase domain"/>
    <property type="match status" value="1"/>
</dbReference>
<feature type="binding site" evidence="6">
    <location>
        <position position="208"/>
    </location>
    <ligand>
        <name>a purine D-ribonucleoside</name>
        <dbReference type="ChEBI" id="CHEBI:142355"/>
    </ligand>
</feature>
<keyword evidence="3 5" id="KW-0328">Glycosyltransferase</keyword>
<evidence type="ECO:0000256" key="5">
    <source>
        <dbReference type="PIRNR" id="PIRNR000477"/>
    </source>
</evidence>
<dbReference type="RefSeq" id="XP_014148073.1">
    <property type="nucleotide sequence ID" value="XM_014292598.1"/>
</dbReference>
<dbReference type="UniPathway" id="UPA00606"/>
<evidence type="ECO:0000256" key="4">
    <source>
        <dbReference type="ARBA" id="ARBA00022679"/>
    </source>
</evidence>
<organism evidence="8 9">
    <name type="scientific">Sphaeroforma arctica JP610</name>
    <dbReference type="NCBI Taxonomy" id="667725"/>
    <lineage>
        <taxon>Eukaryota</taxon>
        <taxon>Ichthyosporea</taxon>
        <taxon>Ichthyophonida</taxon>
        <taxon>Sphaeroforma</taxon>
    </lineage>
</organism>
<keyword evidence="9" id="KW-1185">Reference proteome</keyword>
<proteinExistence type="inferred from homology"/>
<keyword evidence="4 5" id="KW-0808">Transferase</keyword>
<protein>
    <recommendedName>
        <fullName evidence="5">Purine nucleoside phosphorylase</fullName>
        <ecNumber evidence="5">2.4.2.1</ecNumber>
    </recommendedName>
    <alternativeName>
        <fullName evidence="5">Inosine-guanosine phosphorylase</fullName>
    </alternativeName>
</protein>
<dbReference type="Pfam" id="PF01048">
    <property type="entry name" value="PNP_UDP_1"/>
    <property type="match status" value="1"/>
</dbReference>
<feature type="binding site" evidence="6">
    <location>
        <position position="249"/>
    </location>
    <ligand>
        <name>a purine D-ribonucleoside</name>
        <dbReference type="ChEBI" id="CHEBI:142355"/>
    </ligand>
</feature>
<name>A0A0L0FCJ3_9EUKA</name>
<dbReference type="GO" id="GO:0005737">
    <property type="term" value="C:cytoplasm"/>
    <property type="evidence" value="ECO:0007669"/>
    <property type="project" value="TreeGrafter"/>
</dbReference>
<dbReference type="InterPro" id="IPR011270">
    <property type="entry name" value="Pur_Nuc_Pase_Ino/Guo-sp"/>
</dbReference>
<dbReference type="InterPro" id="IPR011268">
    <property type="entry name" value="Purine_phosphorylase"/>
</dbReference>
<dbReference type="InterPro" id="IPR035994">
    <property type="entry name" value="Nucleoside_phosphorylase_sf"/>
</dbReference>
<dbReference type="EC" id="2.4.2.1" evidence="5"/>
<comment type="function">
    <text evidence="5">The purine nucleoside phosphorylases catalyze the phosphorolytic breakdown of the N-glycosidic bond in the beta-(deoxy)ribonucleoside molecules, with the formation of the corresponding free purine bases and pentose-1-phosphate.</text>
</comment>
<feature type="binding site" evidence="6">
    <location>
        <position position="123"/>
    </location>
    <ligand>
        <name>phosphate</name>
        <dbReference type="ChEBI" id="CHEBI:43474"/>
    </ligand>
</feature>
<accession>A0A0L0FCJ3</accession>
<evidence type="ECO:0000256" key="2">
    <source>
        <dbReference type="ARBA" id="ARBA00006751"/>
    </source>
</evidence>
<dbReference type="NCBIfam" id="NF006054">
    <property type="entry name" value="PRK08202.1"/>
    <property type="match status" value="1"/>
</dbReference>
<feature type="binding site" evidence="6">
    <location>
        <begin position="91"/>
        <end position="93"/>
    </location>
    <ligand>
        <name>phosphate</name>
        <dbReference type="ChEBI" id="CHEBI:43474"/>
    </ligand>
</feature>
<dbReference type="GeneID" id="25913777"/>
<dbReference type="NCBIfam" id="TIGR01697">
    <property type="entry name" value="PNPH-PUNA-XAPA"/>
    <property type="match status" value="1"/>
</dbReference>
<feature type="binding site" evidence="6">
    <location>
        <position position="40"/>
    </location>
    <ligand>
        <name>phosphate</name>
        <dbReference type="ChEBI" id="CHEBI:43474"/>
    </ligand>
</feature>
<dbReference type="NCBIfam" id="TIGR01700">
    <property type="entry name" value="PNPH"/>
    <property type="match status" value="1"/>
</dbReference>
<reference evidence="8 9" key="1">
    <citation type="submission" date="2011-02" db="EMBL/GenBank/DDBJ databases">
        <title>The Genome Sequence of Sphaeroforma arctica JP610.</title>
        <authorList>
            <consortium name="The Broad Institute Genome Sequencing Platform"/>
            <person name="Russ C."/>
            <person name="Cuomo C."/>
            <person name="Young S.K."/>
            <person name="Zeng Q."/>
            <person name="Gargeya S."/>
            <person name="Alvarado L."/>
            <person name="Berlin A."/>
            <person name="Chapman S.B."/>
            <person name="Chen Z."/>
            <person name="Freedman E."/>
            <person name="Gellesch M."/>
            <person name="Goldberg J."/>
            <person name="Griggs A."/>
            <person name="Gujja S."/>
            <person name="Heilman E."/>
            <person name="Heiman D."/>
            <person name="Howarth C."/>
            <person name="Mehta T."/>
            <person name="Neiman D."/>
            <person name="Pearson M."/>
            <person name="Roberts A."/>
            <person name="Saif S."/>
            <person name="Shea T."/>
            <person name="Shenoy N."/>
            <person name="Sisk P."/>
            <person name="Stolte C."/>
            <person name="Sykes S."/>
            <person name="White J."/>
            <person name="Yandava C."/>
            <person name="Burger G."/>
            <person name="Gray M.W."/>
            <person name="Holland P.W.H."/>
            <person name="King N."/>
            <person name="Lang F.B.F."/>
            <person name="Roger A.J."/>
            <person name="Ruiz-Trillo I."/>
            <person name="Haas B."/>
            <person name="Nusbaum C."/>
            <person name="Birren B."/>
        </authorList>
    </citation>
    <scope>NUCLEOTIDE SEQUENCE [LARGE SCALE GENOMIC DNA]</scope>
    <source>
        <strain evidence="8 9">JP610</strain>
    </source>
</reference>
<comment type="pathway">
    <text evidence="1 5">Purine metabolism; purine nucleoside salvage.</text>
</comment>
<comment type="similarity">
    <text evidence="2 5">Belongs to the PNP/MTAP phosphorylase family.</text>
</comment>
<dbReference type="SUPFAM" id="SSF53167">
    <property type="entry name" value="Purine and uridine phosphorylases"/>
    <property type="match status" value="1"/>
</dbReference>
<dbReference type="GO" id="GO:0009116">
    <property type="term" value="P:nucleoside metabolic process"/>
    <property type="evidence" value="ECO:0007669"/>
    <property type="project" value="InterPro"/>
</dbReference>